<reference evidence="2" key="1">
    <citation type="journal article" date="2020" name="Mol. Plant Microbe">
        <title>Rhizobial microsymbionts of the narrowly endemic Oxytropis species growing in Kamchatka are characterized by significant genetic diversity and possess a set of genes that are associated with T3SS and T6SS secretion systems and can affect the development of symbiosis.</title>
        <authorList>
            <person name="Safronova V."/>
            <person name="Guro P."/>
            <person name="Sazanova A."/>
            <person name="Kuznetsova I."/>
            <person name="Belimov A."/>
            <person name="Yakubov V."/>
            <person name="Chirak E."/>
            <person name="Afonin A."/>
            <person name="Gogolev Y."/>
            <person name="Andronov E."/>
            <person name="Tikhonovich I."/>
        </authorList>
    </citation>
    <scope>NUCLEOTIDE SEQUENCE [LARGE SCALE GENOMIC DNA]</scope>
    <source>
        <strain evidence="2">581</strain>
    </source>
</reference>
<dbReference type="AlphaFoldDB" id="A0A7G6U1X2"/>
<proteinExistence type="predicted"/>
<accession>A0A7G6U1X2</accession>
<protein>
    <submittedName>
        <fullName evidence="1">Uncharacterized protein</fullName>
    </submittedName>
</protein>
<evidence type="ECO:0000313" key="2">
    <source>
        <dbReference type="Proteomes" id="UP000515291"/>
    </source>
</evidence>
<dbReference type="Proteomes" id="UP000515291">
    <property type="component" value="Chromosome"/>
</dbReference>
<name>A0A7G6U1X2_9BRAD</name>
<sequence length="74" mass="8286">MINLETYAHGIREALDECHEHMSPMEAGELQIGKRATGGDWQDITAETIDRHKKMITTYEGILKVLSAKLQGGF</sequence>
<dbReference type="KEGG" id="trb:HB776_18705"/>
<gene>
    <name evidence="1" type="ORF">HB776_18705</name>
</gene>
<organism evidence="1 2">
    <name type="scientific">Tardiphaga robiniae</name>
    <dbReference type="NCBI Taxonomy" id="943830"/>
    <lineage>
        <taxon>Bacteria</taxon>
        <taxon>Pseudomonadati</taxon>
        <taxon>Pseudomonadota</taxon>
        <taxon>Alphaproteobacteria</taxon>
        <taxon>Hyphomicrobiales</taxon>
        <taxon>Nitrobacteraceae</taxon>
        <taxon>Tardiphaga</taxon>
    </lineage>
</organism>
<dbReference type="RefSeq" id="WP_184511881.1">
    <property type="nucleotide sequence ID" value="NZ_CP050292.1"/>
</dbReference>
<evidence type="ECO:0000313" key="1">
    <source>
        <dbReference type="EMBL" id="QND73004.1"/>
    </source>
</evidence>
<dbReference type="EMBL" id="CP050292">
    <property type="protein sequence ID" value="QND73004.1"/>
    <property type="molecule type" value="Genomic_DNA"/>
</dbReference>